<dbReference type="PANTHER" id="PTHR30193:SF37">
    <property type="entry name" value="INNER MEMBRANE ABC TRANSPORTER PERMEASE PROTEIN YCJO"/>
    <property type="match status" value="1"/>
</dbReference>
<protein>
    <submittedName>
        <fullName evidence="9">Sugar ABC transporter permease</fullName>
    </submittedName>
</protein>
<evidence type="ECO:0000256" key="1">
    <source>
        <dbReference type="ARBA" id="ARBA00004651"/>
    </source>
</evidence>
<evidence type="ECO:0000256" key="3">
    <source>
        <dbReference type="ARBA" id="ARBA00022475"/>
    </source>
</evidence>
<evidence type="ECO:0000256" key="6">
    <source>
        <dbReference type="ARBA" id="ARBA00023136"/>
    </source>
</evidence>
<feature type="domain" description="ABC transmembrane type-1" evidence="8">
    <location>
        <begin position="72"/>
        <end position="286"/>
    </location>
</feature>
<feature type="transmembrane region" description="Helical" evidence="7">
    <location>
        <begin position="15"/>
        <end position="39"/>
    </location>
</feature>
<keyword evidence="2 7" id="KW-0813">Transport</keyword>
<feature type="transmembrane region" description="Helical" evidence="7">
    <location>
        <begin position="109"/>
        <end position="130"/>
    </location>
</feature>
<evidence type="ECO:0000313" key="9">
    <source>
        <dbReference type="EMBL" id="PSR27386.1"/>
    </source>
</evidence>
<dbReference type="Pfam" id="PF00528">
    <property type="entry name" value="BPD_transp_1"/>
    <property type="match status" value="1"/>
</dbReference>
<dbReference type="SUPFAM" id="SSF161098">
    <property type="entry name" value="MetI-like"/>
    <property type="match status" value="1"/>
</dbReference>
<keyword evidence="4 7" id="KW-0812">Transmembrane</keyword>
<evidence type="ECO:0000256" key="5">
    <source>
        <dbReference type="ARBA" id="ARBA00022989"/>
    </source>
</evidence>
<keyword evidence="5 7" id="KW-1133">Transmembrane helix</keyword>
<keyword evidence="3" id="KW-1003">Cell membrane</keyword>
<evidence type="ECO:0000256" key="7">
    <source>
        <dbReference type="RuleBase" id="RU363032"/>
    </source>
</evidence>
<evidence type="ECO:0000256" key="4">
    <source>
        <dbReference type="ARBA" id="ARBA00022692"/>
    </source>
</evidence>
<gene>
    <name evidence="9" type="ORF">C7B47_08435</name>
</gene>
<evidence type="ECO:0000256" key="2">
    <source>
        <dbReference type="ARBA" id="ARBA00022448"/>
    </source>
</evidence>
<organism evidence="9 10">
    <name type="scientific">Sulfobacillus thermosulfidooxidans</name>
    <dbReference type="NCBI Taxonomy" id="28034"/>
    <lineage>
        <taxon>Bacteria</taxon>
        <taxon>Bacillati</taxon>
        <taxon>Bacillota</taxon>
        <taxon>Clostridia</taxon>
        <taxon>Eubacteriales</taxon>
        <taxon>Clostridiales Family XVII. Incertae Sedis</taxon>
        <taxon>Sulfobacillus</taxon>
    </lineage>
</organism>
<evidence type="ECO:0000259" key="8">
    <source>
        <dbReference type="PROSITE" id="PS50928"/>
    </source>
</evidence>
<comment type="similarity">
    <text evidence="7">Belongs to the binding-protein-dependent transport system permease family.</text>
</comment>
<comment type="caution">
    <text evidence="9">The sequence shown here is derived from an EMBL/GenBank/DDBJ whole genome shotgun (WGS) entry which is preliminary data.</text>
</comment>
<dbReference type="EMBL" id="PXYX01000013">
    <property type="protein sequence ID" value="PSR27386.1"/>
    <property type="molecule type" value="Genomic_DNA"/>
</dbReference>
<dbReference type="InterPro" id="IPR000515">
    <property type="entry name" value="MetI-like"/>
</dbReference>
<feature type="transmembrane region" description="Helical" evidence="7">
    <location>
        <begin position="157"/>
        <end position="180"/>
    </location>
</feature>
<reference evidence="9 10" key="1">
    <citation type="journal article" date="2014" name="BMC Genomics">
        <title>Comparison of environmental and isolate Sulfobacillus genomes reveals diverse carbon, sulfur, nitrogen, and hydrogen metabolisms.</title>
        <authorList>
            <person name="Justice N.B."/>
            <person name="Norman A."/>
            <person name="Brown C.T."/>
            <person name="Singh A."/>
            <person name="Thomas B.C."/>
            <person name="Banfield J.F."/>
        </authorList>
    </citation>
    <scope>NUCLEOTIDE SEQUENCE [LARGE SCALE GENOMIC DNA]</scope>
    <source>
        <strain evidence="9">AMDSBA5</strain>
    </source>
</reference>
<keyword evidence="6 7" id="KW-0472">Membrane</keyword>
<feature type="transmembrane region" description="Helical" evidence="7">
    <location>
        <begin position="251"/>
        <end position="284"/>
    </location>
</feature>
<dbReference type="AlphaFoldDB" id="A0A2T2WYV3"/>
<proteinExistence type="inferred from homology"/>
<dbReference type="GO" id="GO:0055085">
    <property type="term" value="P:transmembrane transport"/>
    <property type="evidence" value="ECO:0007669"/>
    <property type="project" value="InterPro"/>
</dbReference>
<accession>A0A2T2WYV3</accession>
<dbReference type="Gene3D" id="1.10.3720.10">
    <property type="entry name" value="MetI-like"/>
    <property type="match status" value="1"/>
</dbReference>
<dbReference type="Proteomes" id="UP000242705">
    <property type="component" value="Unassembled WGS sequence"/>
</dbReference>
<evidence type="ECO:0000313" key="10">
    <source>
        <dbReference type="Proteomes" id="UP000242705"/>
    </source>
</evidence>
<dbReference type="PROSITE" id="PS50928">
    <property type="entry name" value="ABC_TM1"/>
    <property type="match status" value="1"/>
</dbReference>
<dbReference type="GO" id="GO:0005886">
    <property type="term" value="C:plasma membrane"/>
    <property type="evidence" value="ECO:0007669"/>
    <property type="project" value="UniProtKB-SubCell"/>
</dbReference>
<sequence length="296" mass="32703">MLPTPSWRKSEQRTAYLFTAPTMALLILFSLGPAAYAFYLSGFSWNLLNKMHWVGLANFTQLLTMPLFWTAVKNSVIFAAVVMPTQTVVALIFAVILNQNLPARGLFRLAFFFPSISSSAVTSLMFLWIFNKLGLLNGFLNFLFHISGPDWIGDPRFALSAIMILNIWSTSGYFMVVFLAGLQAIPRNLYEAAAIDGANGWQRFLHITVPLLRPATFFIVVMGLIGTLQMFDQAFIISGGTGGPLNSTTTIALLIYQFIFSYGQVGLGAAATVFLFVVVLLATIATNHWLGKPIEY</sequence>
<name>A0A2T2WYV3_SULTH</name>
<feature type="transmembrane region" description="Helical" evidence="7">
    <location>
        <begin position="75"/>
        <end position="97"/>
    </location>
</feature>
<feature type="transmembrane region" description="Helical" evidence="7">
    <location>
        <begin position="211"/>
        <end position="231"/>
    </location>
</feature>
<dbReference type="InterPro" id="IPR051393">
    <property type="entry name" value="ABC_transporter_permease"/>
</dbReference>
<dbReference type="CDD" id="cd06261">
    <property type="entry name" value="TM_PBP2"/>
    <property type="match status" value="1"/>
</dbReference>
<dbReference type="PANTHER" id="PTHR30193">
    <property type="entry name" value="ABC TRANSPORTER PERMEASE PROTEIN"/>
    <property type="match status" value="1"/>
</dbReference>
<comment type="subcellular location">
    <subcellularLocation>
        <location evidence="1 7">Cell membrane</location>
        <topology evidence="1 7">Multi-pass membrane protein</topology>
    </subcellularLocation>
</comment>
<dbReference type="InterPro" id="IPR035906">
    <property type="entry name" value="MetI-like_sf"/>
</dbReference>